<keyword evidence="6" id="KW-1185">Reference proteome</keyword>
<evidence type="ECO:0000256" key="1">
    <source>
        <dbReference type="ARBA" id="ARBA00005710"/>
    </source>
</evidence>
<dbReference type="EMBL" id="JAYMYJ010000145">
    <property type="protein sequence ID" value="MEB4592838.1"/>
    <property type="molecule type" value="Genomic_DNA"/>
</dbReference>
<dbReference type="RefSeq" id="WP_324697352.1">
    <property type="nucleotide sequence ID" value="NZ_JAYMYJ010000145.1"/>
</dbReference>
<dbReference type="Pfam" id="PF01389">
    <property type="entry name" value="OmpA_membrane"/>
    <property type="match status" value="1"/>
</dbReference>
<evidence type="ECO:0000259" key="4">
    <source>
        <dbReference type="Pfam" id="PF01389"/>
    </source>
</evidence>
<keyword evidence="3" id="KW-0732">Signal</keyword>
<feature type="chain" id="PRO_5045451668" evidence="3">
    <location>
        <begin position="22"/>
        <end position="230"/>
    </location>
</feature>
<proteinExistence type="inferred from homology"/>
<keyword evidence="2" id="KW-0626">Porin</keyword>
<comment type="similarity">
    <text evidence="1">Belongs to the outer membrane OOP (TC 1.B.6) superfamily. OmpA family.</text>
</comment>
<sequence>MKTIISCSLAGLTLLANAANAGGMEGYGIPSNVSLYAGASAGMANHDGACSAANVSSNCDDSASGYKVFAGAKIAPQTGNYIVTPGVVMPAAALPTLGVEAGYMDLGGGSSDGKAGRTNIYDAKSSSDLSASYLAGVGYMQVAPRTELLGKAGVAFWKQNGKREVPQDTDLNIETSNSGTGLLLGGGAQYKINENLSVRGEYEHVFGTAKDTPYESDAGLYSLGAVFSTL</sequence>
<reference evidence="6" key="1">
    <citation type="submission" date="2023-07" db="EMBL/GenBank/DDBJ databases">
        <title>The carbon used by Thiothrix.</title>
        <authorList>
            <person name="Chen L."/>
        </authorList>
    </citation>
    <scope>NUCLEOTIDE SEQUENCE [LARGE SCALE GENOMIC DNA]</scope>
</reference>
<dbReference type="NCBIfam" id="TIGR01414">
    <property type="entry name" value="autotrans_barl"/>
    <property type="match status" value="1"/>
</dbReference>
<name>A0ABU6D2C9_9GAMM</name>
<evidence type="ECO:0000313" key="5">
    <source>
        <dbReference type="EMBL" id="MEB4592838.1"/>
    </source>
</evidence>
<keyword evidence="2" id="KW-0813">Transport</keyword>
<organism evidence="5 6">
    <name type="scientific">Candidatus Thiothrix phosphatis</name>
    <dbReference type="NCBI Taxonomy" id="3112415"/>
    <lineage>
        <taxon>Bacteria</taxon>
        <taxon>Pseudomonadati</taxon>
        <taxon>Pseudomonadota</taxon>
        <taxon>Gammaproteobacteria</taxon>
        <taxon>Thiotrichales</taxon>
        <taxon>Thiotrichaceae</taxon>
        <taxon>Thiothrix</taxon>
    </lineage>
</organism>
<gene>
    <name evidence="5" type="ORF">VSS37_17805</name>
</gene>
<keyword evidence="2" id="KW-0812">Transmembrane</keyword>
<protein>
    <submittedName>
        <fullName evidence="5">Outer membrane beta-barrel protein</fullName>
    </submittedName>
</protein>
<feature type="signal peptide" evidence="3">
    <location>
        <begin position="1"/>
        <end position="21"/>
    </location>
</feature>
<dbReference type="InterPro" id="IPR011250">
    <property type="entry name" value="OMP/PagP_B-barrel"/>
</dbReference>
<dbReference type="SUPFAM" id="SSF56925">
    <property type="entry name" value="OMPA-like"/>
    <property type="match status" value="1"/>
</dbReference>
<comment type="caution">
    <text evidence="5">The sequence shown here is derived from an EMBL/GenBank/DDBJ whole genome shotgun (WGS) entry which is preliminary data.</text>
</comment>
<accession>A0ABU6D2C9</accession>
<evidence type="ECO:0000313" key="6">
    <source>
        <dbReference type="Proteomes" id="UP001308005"/>
    </source>
</evidence>
<evidence type="ECO:0000256" key="3">
    <source>
        <dbReference type="SAM" id="SignalP"/>
    </source>
</evidence>
<dbReference type="Proteomes" id="UP001308005">
    <property type="component" value="Unassembled WGS sequence"/>
</dbReference>
<feature type="domain" description="Outer membrane protein OmpA-like transmembrane" evidence="4">
    <location>
        <begin position="34"/>
        <end position="227"/>
    </location>
</feature>
<dbReference type="InterPro" id="IPR000498">
    <property type="entry name" value="OmpA-like_TM_dom"/>
</dbReference>
<dbReference type="InterPro" id="IPR006315">
    <property type="entry name" value="OM_autotransptr_brl_dom"/>
</dbReference>
<keyword evidence="2" id="KW-0406">Ion transport</keyword>
<dbReference type="Gene3D" id="2.40.160.20">
    <property type="match status" value="1"/>
</dbReference>
<evidence type="ECO:0000256" key="2">
    <source>
        <dbReference type="ARBA" id="ARBA00023114"/>
    </source>
</evidence>